<dbReference type="SUPFAM" id="SSF53474">
    <property type="entry name" value="alpha/beta-Hydrolases"/>
    <property type="match status" value="1"/>
</dbReference>
<keyword evidence="1" id="KW-0378">Hydrolase</keyword>
<dbReference type="Gene3D" id="3.40.50.1820">
    <property type="entry name" value="alpha/beta hydrolase"/>
    <property type="match status" value="1"/>
</dbReference>
<reference evidence="5" key="1">
    <citation type="journal article" date="2014" name="Int. J. Syst. Evol. Microbiol.">
        <title>Complete genome sequence of Corynebacterium casei LMG S-19264T (=DSM 44701T), isolated from a smear-ripened cheese.</title>
        <authorList>
            <consortium name="US DOE Joint Genome Institute (JGI-PGF)"/>
            <person name="Walter F."/>
            <person name="Albersmeier A."/>
            <person name="Kalinowski J."/>
            <person name="Ruckert C."/>
        </authorList>
    </citation>
    <scope>NUCLEOTIDE SEQUENCE</scope>
    <source>
        <strain evidence="5">JCM 4834</strain>
    </source>
</reference>
<dbReference type="Pfam" id="PF03403">
    <property type="entry name" value="PAF-AH_p_II"/>
    <property type="match status" value="1"/>
</dbReference>
<evidence type="ECO:0000313" key="6">
    <source>
        <dbReference type="EMBL" id="QEU77633.1"/>
    </source>
</evidence>
<dbReference type="KEGG" id="ssub:CP968_04460"/>
<accession>A0A5P2UED5</accession>
<dbReference type="PANTHER" id="PTHR10272">
    <property type="entry name" value="PLATELET-ACTIVATING FACTOR ACETYLHYDROLASE"/>
    <property type="match status" value="1"/>
</dbReference>
<gene>
    <name evidence="6" type="ORF">CP968_04460</name>
    <name evidence="5" type="ORF">GCM10010371_25620</name>
</gene>
<feature type="transmembrane region" description="Helical" evidence="4">
    <location>
        <begin position="93"/>
        <end position="115"/>
    </location>
</feature>
<keyword evidence="7" id="KW-1185">Reference proteome</keyword>
<evidence type="ECO:0000256" key="2">
    <source>
        <dbReference type="ARBA" id="ARBA00022963"/>
    </source>
</evidence>
<keyword evidence="2" id="KW-0442">Lipid degradation</keyword>
<reference evidence="5" key="3">
    <citation type="submission" date="2020-09" db="EMBL/GenBank/DDBJ databases">
        <authorList>
            <person name="Sun Q."/>
            <person name="Ohkuma M."/>
        </authorList>
    </citation>
    <scope>NUCLEOTIDE SEQUENCE</scope>
    <source>
        <strain evidence="5">JCM 4834</strain>
    </source>
</reference>
<name>A0A5P2UED5_9ACTN</name>
<feature type="transmembrane region" description="Helical" evidence="4">
    <location>
        <begin position="36"/>
        <end position="53"/>
    </location>
</feature>
<dbReference type="PANTHER" id="PTHR10272:SF0">
    <property type="entry name" value="PLATELET-ACTIVATING FACTOR ACETYLHYDROLASE"/>
    <property type="match status" value="1"/>
</dbReference>
<evidence type="ECO:0000256" key="4">
    <source>
        <dbReference type="SAM" id="Phobius"/>
    </source>
</evidence>
<evidence type="ECO:0000256" key="3">
    <source>
        <dbReference type="ARBA" id="ARBA00023098"/>
    </source>
</evidence>
<dbReference type="GO" id="GO:0016042">
    <property type="term" value="P:lipid catabolic process"/>
    <property type="evidence" value="ECO:0007669"/>
    <property type="project" value="UniProtKB-KW"/>
</dbReference>
<evidence type="ECO:0000313" key="5">
    <source>
        <dbReference type="EMBL" id="GGZ64811.1"/>
    </source>
</evidence>
<dbReference type="GO" id="GO:0003847">
    <property type="term" value="F:1-alkyl-2-acetylglycerophosphocholine esterase activity"/>
    <property type="evidence" value="ECO:0007669"/>
    <property type="project" value="TreeGrafter"/>
</dbReference>
<dbReference type="AlphaFoldDB" id="A0A5P2UED5"/>
<dbReference type="EMBL" id="CP023701">
    <property type="protein sequence ID" value="QEU77633.1"/>
    <property type="molecule type" value="Genomic_DNA"/>
</dbReference>
<keyword evidence="4" id="KW-0472">Membrane</keyword>
<feature type="transmembrane region" description="Helical" evidence="4">
    <location>
        <begin position="59"/>
        <end position="78"/>
    </location>
</feature>
<keyword evidence="4" id="KW-0812">Transmembrane</keyword>
<protein>
    <submittedName>
        <fullName evidence="5">Lipase</fullName>
    </submittedName>
</protein>
<reference evidence="6 7" key="2">
    <citation type="submission" date="2017-09" db="EMBL/GenBank/DDBJ databases">
        <authorList>
            <person name="Lee N."/>
            <person name="Cho B.-K."/>
        </authorList>
    </citation>
    <scope>NUCLEOTIDE SEQUENCE [LARGE SCALE GENOMIC DNA]</scope>
    <source>
        <strain evidence="6 7">ATCC 27467</strain>
    </source>
</reference>
<dbReference type="RefSeq" id="WP_150516729.1">
    <property type="nucleotide sequence ID" value="NZ_BMVX01000008.1"/>
</dbReference>
<proteinExistence type="predicted"/>
<keyword evidence="3" id="KW-0443">Lipid metabolism</keyword>
<dbReference type="OrthoDB" id="569821at2"/>
<dbReference type="InterPro" id="IPR029058">
    <property type="entry name" value="AB_hydrolase_fold"/>
</dbReference>
<evidence type="ECO:0000313" key="7">
    <source>
        <dbReference type="Proteomes" id="UP000326831"/>
    </source>
</evidence>
<organism evidence="6 7">
    <name type="scientific">Streptomyces subrutilus</name>
    <dbReference type="NCBI Taxonomy" id="36818"/>
    <lineage>
        <taxon>Bacteria</taxon>
        <taxon>Bacillati</taxon>
        <taxon>Actinomycetota</taxon>
        <taxon>Actinomycetes</taxon>
        <taxon>Kitasatosporales</taxon>
        <taxon>Streptomycetaceae</taxon>
        <taxon>Streptomyces</taxon>
    </lineage>
</organism>
<dbReference type="EMBL" id="BMVX01000008">
    <property type="protein sequence ID" value="GGZ64811.1"/>
    <property type="molecule type" value="Genomic_DNA"/>
</dbReference>
<dbReference type="Proteomes" id="UP000326831">
    <property type="component" value="Chromosome"/>
</dbReference>
<dbReference type="Proteomes" id="UP000634660">
    <property type="component" value="Unassembled WGS sequence"/>
</dbReference>
<feature type="transmembrane region" description="Helical" evidence="4">
    <location>
        <begin position="6"/>
        <end position="24"/>
    </location>
</feature>
<sequence>MDVVPPLSPVEVLLVASTVTLALARWSPPRLRRPAAPAAAGAVVVSAVALWVTGARWQMLPVLVAAAAVLPWVVVPLVRGRGGRPTRRVRRRYALPGTVACLALIAAGPLAVWALPTPVFPAPTGDFAVGTEVVQLTDPERQEPATADPGDRRTVVAQFWYPARRDPAGPAPARYLGRTEREARTVADGLADYAGVPGLLLDGLPRARSHAVPGLPVAGGRERFPVVLFSPGLGGVRTQNTAWAEELASRGYVVVGLDHPYDSAAVVLDDGRTVRTRVSASGDAVEDERRAAEWTATRAADLRSVLTALGRIDTGGFPGPLAQRLAGRLDTGRVAATGHSLGGAAALLAARLDTRFSAVIDLDGYPHGPEPAPYPQPLLALTQAIGPDTDPDYIPRLTRVLELGASRNYRLTVPGAAHLTFTDAPLYLPPLASLTGTGGRTEGPRLTAAASVAFLDHVLRGAPRDPAAALASYGELTVYGGAGR</sequence>
<keyword evidence="4" id="KW-1133">Transmembrane helix</keyword>
<evidence type="ECO:0000256" key="1">
    <source>
        <dbReference type="ARBA" id="ARBA00022801"/>
    </source>
</evidence>